<dbReference type="Proteomes" id="UP000197032">
    <property type="component" value="Unassembled WGS sequence"/>
</dbReference>
<dbReference type="AlphaFoldDB" id="A0A1Z5HR36"/>
<dbReference type="RefSeq" id="WP_088553417.1">
    <property type="nucleotide sequence ID" value="NZ_BDGJ01000042.1"/>
</dbReference>
<gene>
    <name evidence="3" type="ORF">KKC1_11340</name>
</gene>
<keyword evidence="1" id="KW-0812">Transmembrane</keyword>
<dbReference type="GO" id="GO:0005886">
    <property type="term" value="C:plasma membrane"/>
    <property type="evidence" value="ECO:0007669"/>
    <property type="project" value="TreeGrafter"/>
</dbReference>
<evidence type="ECO:0000259" key="2">
    <source>
        <dbReference type="Pfam" id="PF07670"/>
    </source>
</evidence>
<dbReference type="EMBL" id="BDGJ01000042">
    <property type="protein sequence ID" value="GAW91974.1"/>
    <property type="molecule type" value="Genomic_DNA"/>
</dbReference>
<dbReference type="InterPro" id="IPR052549">
    <property type="entry name" value="SpmB"/>
</dbReference>
<feature type="transmembrane region" description="Helical" evidence="1">
    <location>
        <begin position="153"/>
        <end position="173"/>
    </location>
</feature>
<dbReference type="OrthoDB" id="9805623at2"/>
<evidence type="ECO:0000313" key="3">
    <source>
        <dbReference type="EMBL" id="GAW91974.1"/>
    </source>
</evidence>
<feature type="transmembrane region" description="Helical" evidence="1">
    <location>
        <begin position="76"/>
        <end position="96"/>
    </location>
</feature>
<dbReference type="PANTHER" id="PTHR35793">
    <property type="entry name" value="INNER MEMBRANE PROTEIN YJIG"/>
    <property type="match status" value="1"/>
</dbReference>
<organism evidence="3 4">
    <name type="scientific">Calderihabitans maritimus</name>
    <dbReference type="NCBI Taxonomy" id="1246530"/>
    <lineage>
        <taxon>Bacteria</taxon>
        <taxon>Bacillati</taxon>
        <taxon>Bacillota</taxon>
        <taxon>Clostridia</taxon>
        <taxon>Neomoorellales</taxon>
        <taxon>Calderihabitantaceae</taxon>
        <taxon>Calderihabitans</taxon>
    </lineage>
</organism>
<name>A0A1Z5HR36_9FIRM</name>
<feature type="transmembrane region" description="Helical" evidence="1">
    <location>
        <begin position="49"/>
        <end position="69"/>
    </location>
</feature>
<dbReference type="Pfam" id="PF07670">
    <property type="entry name" value="Gate"/>
    <property type="match status" value="1"/>
</dbReference>
<comment type="caution">
    <text evidence="3">The sequence shown here is derived from an EMBL/GenBank/DDBJ whole genome shotgun (WGS) entry which is preliminary data.</text>
</comment>
<dbReference type="InterPro" id="IPR011642">
    <property type="entry name" value="Gate_dom"/>
</dbReference>
<feature type="domain" description="Nucleoside transporter/FeoB GTPase Gate" evidence="2">
    <location>
        <begin position="44"/>
        <end position="144"/>
    </location>
</feature>
<keyword evidence="4" id="KW-1185">Reference proteome</keyword>
<reference evidence="4" key="1">
    <citation type="journal article" date="2017" name="Appl. Environ. Microbiol.">
        <title>Genomic analysis of Calderihabitans maritimus KKC1, a thermophilic hydrogenogenic carboxydotrophic bacterium isolated from marine sediment.</title>
        <authorList>
            <person name="Omae K."/>
            <person name="Yoneda Y."/>
            <person name="Fukuyama Y."/>
            <person name="Yoshida T."/>
            <person name="Sako Y."/>
        </authorList>
    </citation>
    <scope>NUCLEOTIDE SEQUENCE [LARGE SCALE GENOMIC DNA]</scope>
    <source>
        <strain evidence="4">KKC1</strain>
    </source>
</reference>
<sequence length="175" mass="18808">MLALASAWILPGLIGLTLLVAVIRGINVYDEFVEGATDGVQLGVKLIPYIIGIYIAIGLFRETGAVAWLTRLLSPLLTFVGFPAEVLPLVIIRPFSNAAAMGIITDILETYNPDSFTGLLASVMQGSSETTFYVLTVYLGSVGIRRSLYTGPLCLLGDAIGYLAALWMTRLFFGN</sequence>
<dbReference type="PANTHER" id="PTHR35793:SF2">
    <property type="entry name" value="INNER MEMBRANE PROTEIN YJIG"/>
    <property type="match status" value="1"/>
</dbReference>
<protein>
    <submittedName>
        <fullName evidence="3">Spore maturation protein</fullName>
    </submittedName>
</protein>
<feature type="transmembrane region" description="Helical" evidence="1">
    <location>
        <begin position="116"/>
        <end position="141"/>
    </location>
</feature>
<evidence type="ECO:0000313" key="4">
    <source>
        <dbReference type="Proteomes" id="UP000197032"/>
    </source>
</evidence>
<accession>A0A1Z5HR36</accession>
<keyword evidence="1" id="KW-0472">Membrane</keyword>
<proteinExistence type="predicted"/>
<keyword evidence="1" id="KW-1133">Transmembrane helix</keyword>
<evidence type="ECO:0000256" key="1">
    <source>
        <dbReference type="SAM" id="Phobius"/>
    </source>
</evidence>